<dbReference type="Proteomes" id="UP000230161">
    <property type="component" value="Unassembled WGS sequence"/>
</dbReference>
<accession>A0A2M9BCI0</accession>
<proteinExistence type="predicted"/>
<keyword evidence="3" id="KW-1185">Reference proteome</keyword>
<reference evidence="2 3" key="1">
    <citation type="submission" date="2017-11" db="EMBL/GenBank/DDBJ databases">
        <title>Genomic Encyclopedia of Archaeal and Bacterial Type Strains, Phase II (KMG-II): From Individual Species to Whole Genera.</title>
        <authorList>
            <person name="Goeker M."/>
        </authorList>
    </citation>
    <scope>NUCLEOTIDE SEQUENCE [LARGE SCALE GENOMIC DNA]</scope>
    <source>
        <strain evidence="2 3">DSM 25625</strain>
    </source>
</reference>
<keyword evidence="1" id="KW-0472">Membrane</keyword>
<dbReference type="OrthoDB" id="4950147at2"/>
<dbReference type="InterPro" id="IPR023833">
    <property type="entry name" value="Signal_pept_SipW-depend-type"/>
</dbReference>
<comment type="caution">
    <text evidence="2">The sequence shown here is derived from an EMBL/GenBank/DDBJ whole genome shotgun (WGS) entry which is preliminary data.</text>
</comment>
<evidence type="ECO:0000256" key="1">
    <source>
        <dbReference type="SAM" id="Phobius"/>
    </source>
</evidence>
<keyword evidence="1" id="KW-0812">Transmembrane</keyword>
<organism evidence="2 3">
    <name type="scientific">Compostimonas suwonensis</name>
    <dbReference type="NCBI Taxonomy" id="1048394"/>
    <lineage>
        <taxon>Bacteria</taxon>
        <taxon>Bacillati</taxon>
        <taxon>Actinomycetota</taxon>
        <taxon>Actinomycetes</taxon>
        <taxon>Micrococcales</taxon>
        <taxon>Microbacteriaceae</taxon>
        <taxon>Compostimonas</taxon>
    </lineage>
</organism>
<dbReference type="NCBIfam" id="TIGR04088">
    <property type="entry name" value="cognate_SipW"/>
    <property type="match status" value="1"/>
</dbReference>
<dbReference type="AlphaFoldDB" id="A0A2M9BCI0"/>
<dbReference type="RefSeq" id="WP_100345739.1">
    <property type="nucleotide sequence ID" value="NZ_PGFB01000005.1"/>
</dbReference>
<dbReference type="EMBL" id="PGFB01000005">
    <property type="protein sequence ID" value="PJJ55632.1"/>
    <property type="molecule type" value="Genomic_DNA"/>
</dbReference>
<protein>
    <submittedName>
        <fullName evidence="2">Putative ribosomally synthesized peptide with SipW-like signal peptide</fullName>
    </submittedName>
</protein>
<evidence type="ECO:0000313" key="2">
    <source>
        <dbReference type="EMBL" id="PJJ55632.1"/>
    </source>
</evidence>
<name>A0A2M9BCI0_9MICO</name>
<sequence>MSAHIRGGEKAGRKKAFAIMAGGLVLGLGVTATLAAWTDTEWIFGGNAAGDGPGVGTSTFEVEQNTSSPYVATAFDQFEANPGDTMIFGVDALALSPGDAVYAPVALRTIADSLGGSVELQAAVEADESDFTTPSVDPDGLLWGALDLRVSVAEDAVLPCTADAFAPGATIIADGPLATADGSIAQELDAESGNVQHYCFELTLPEAPTLPVGFDLDDLQGLSIAPAWEFAADSTVLIP</sequence>
<keyword evidence="1" id="KW-1133">Transmembrane helix</keyword>
<gene>
    <name evidence="2" type="ORF">CLV54_2979</name>
</gene>
<evidence type="ECO:0000313" key="3">
    <source>
        <dbReference type="Proteomes" id="UP000230161"/>
    </source>
</evidence>
<feature type="transmembrane region" description="Helical" evidence="1">
    <location>
        <begin position="16"/>
        <end position="37"/>
    </location>
</feature>